<feature type="region of interest" description="Disordered" evidence="9">
    <location>
        <begin position="51"/>
        <end position="80"/>
    </location>
</feature>
<dbReference type="InterPro" id="IPR001289">
    <property type="entry name" value="NFYA"/>
</dbReference>
<dbReference type="PROSITE" id="PS51152">
    <property type="entry name" value="NFYA_HAP2_2"/>
    <property type="match status" value="1"/>
</dbReference>
<keyword evidence="3 8" id="KW-0238">DNA-binding</keyword>
<evidence type="ECO:0000256" key="5">
    <source>
        <dbReference type="ARBA" id="ARBA00023163"/>
    </source>
</evidence>
<dbReference type="PANTHER" id="PTHR12632">
    <property type="entry name" value="TRANSCRIPTION FACTOR NF-Y ALPHA-RELATED"/>
    <property type="match status" value="1"/>
</dbReference>
<accession>A0A4Y7IY67</accession>
<feature type="compositionally biased region" description="Polar residues" evidence="9">
    <location>
        <begin position="70"/>
        <end position="80"/>
    </location>
</feature>
<dbReference type="EMBL" id="CM010716">
    <property type="protein sequence ID" value="RZC52661.1"/>
    <property type="molecule type" value="Genomic_DNA"/>
</dbReference>
<evidence type="ECO:0000256" key="3">
    <source>
        <dbReference type="ARBA" id="ARBA00023125"/>
    </source>
</evidence>
<dbReference type="STRING" id="3469.A0A4Y7IY67"/>
<keyword evidence="2 8" id="KW-0805">Transcription regulation</keyword>
<dbReference type="InterPro" id="IPR018362">
    <property type="entry name" value="CCAAT-binding_factor_CS"/>
</dbReference>
<feature type="compositionally biased region" description="Low complexity" evidence="9">
    <location>
        <begin position="51"/>
        <end position="64"/>
    </location>
</feature>
<evidence type="ECO:0000313" key="11">
    <source>
        <dbReference type="Proteomes" id="UP000316621"/>
    </source>
</evidence>
<dbReference type="PROSITE" id="PS00686">
    <property type="entry name" value="NFYA_HAP2_1"/>
    <property type="match status" value="1"/>
</dbReference>
<evidence type="ECO:0000256" key="6">
    <source>
        <dbReference type="ARBA" id="ARBA00023242"/>
    </source>
</evidence>
<dbReference type="Gene3D" id="6.10.250.2430">
    <property type="match status" value="1"/>
</dbReference>
<keyword evidence="4" id="KW-0010">Activator</keyword>
<evidence type="ECO:0000313" key="10">
    <source>
        <dbReference type="EMBL" id="RZC52661.1"/>
    </source>
</evidence>
<feature type="region of interest" description="Disordered" evidence="9">
    <location>
        <begin position="1"/>
        <end position="23"/>
    </location>
</feature>
<keyword evidence="6 8" id="KW-0539">Nucleus</keyword>
<dbReference type="GO" id="GO:0003700">
    <property type="term" value="F:DNA-binding transcription factor activity"/>
    <property type="evidence" value="ECO:0007669"/>
    <property type="project" value="UniProtKB-UniRule"/>
</dbReference>
<evidence type="ECO:0000256" key="9">
    <source>
        <dbReference type="SAM" id="MobiDB-lite"/>
    </source>
</evidence>
<sequence length="323" mass="35438">MQELAKKGSDPIWWTSSGSQNPQSCLSRSISINMDSSPPDCRNVKQLGFQLQDQDSSSTQSTGQSHHEVSNMSADHSNGQCVSAQSGITYGKQGDAQNKSILSLGTPEFVFPHQVDYAHSVARLPYPYIDPYYSGIVTSYGPQAIIHPQVMSVASARVPLPLELAENEPMFVNAKQYRAILRRRQSRAKLEAQNKLIKDRKPYLHESRHLHALKRARGSGGRFLNTKQLQELEKNNHSNGQNTSDMGYLQLGGNRSELDFGNHGGASTTSCSDLTTSSNSGAFFRQQDLRFPGYAHMGNGNRQDGGGGGIMCNGSHQRVPVTQ</sequence>
<feature type="compositionally biased region" description="Polar residues" evidence="9">
    <location>
        <begin position="314"/>
        <end position="323"/>
    </location>
</feature>
<organism evidence="10 11">
    <name type="scientific">Papaver somniferum</name>
    <name type="common">Opium poppy</name>
    <dbReference type="NCBI Taxonomy" id="3469"/>
    <lineage>
        <taxon>Eukaryota</taxon>
        <taxon>Viridiplantae</taxon>
        <taxon>Streptophyta</taxon>
        <taxon>Embryophyta</taxon>
        <taxon>Tracheophyta</taxon>
        <taxon>Spermatophyta</taxon>
        <taxon>Magnoliopsida</taxon>
        <taxon>Ranunculales</taxon>
        <taxon>Papaveraceae</taxon>
        <taxon>Papaveroideae</taxon>
        <taxon>Papaver</taxon>
    </lineage>
</organism>
<evidence type="ECO:0000256" key="4">
    <source>
        <dbReference type="ARBA" id="ARBA00023159"/>
    </source>
</evidence>
<comment type="similarity">
    <text evidence="8">Belongs to the NFYA/HAP2 subunit family.</text>
</comment>
<keyword evidence="11" id="KW-1185">Reference proteome</keyword>
<comment type="subunit">
    <text evidence="7">Heterotrimeric transcription factor composed of three components, NF-YA, NF-YB and NF-YC. NF-YB and NF-YC must interact and dimerize for NF-YA association and DNA binding.</text>
</comment>
<reference evidence="10 11" key="1">
    <citation type="journal article" date="2018" name="Science">
        <title>The opium poppy genome and morphinan production.</title>
        <authorList>
            <person name="Guo L."/>
            <person name="Winzer T."/>
            <person name="Yang X."/>
            <person name="Li Y."/>
            <person name="Ning Z."/>
            <person name="He Z."/>
            <person name="Teodor R."/>
            <person name="Lu Y."/>
            <person name="Bowser T.A."/>
            <person name="Graham I.A."/>
            <person name="Ye K."/>
        </authorList>
    </citation>
    <scope>NUCLEOTIDE SEQUENCE [LARGE SCALE GENOMIC DNA]</scope>
    <source>
        <strain evidence="11">cv. HN1</strain>
        <tissue evidence="10">Leaves</tissue>
    </source>
</reference>
<dbReference type="OrthoDB" id="1097733at2759"/>
<dbReference type="SMART" id="SM00521">
    <property type="entry name" value="CBF"/>
    <property type="match status" value="1"/>
</dbReference>
<gene>
    <name evidence="10" type="ORF">C5167_021088</name>
</gene>
<comment type="subcellular location">
    <subcellularLocation>
        <location evidence="1 8">Nucleus</location>
    </subcellularLocation>
</comment>
<protein>
    <recommendedName>
        <fullName evidence="8">Nuclear transcription factor Y subunit</fullName>
    </recommendedName>
</protein>
<comment type="function">
    <text evidence="8">Component of the sequence-specific heterotrimeric transcription factor (NF-Y) which specifically recognizes a 5'-CCAAT-3' box motif found in the promoters of its target genes.</text>
</comment>
<dbReference type="Gramene" id="RZC52661">
    <property type="protein sequence ID" value="RZC52661"/>
    <property type="gene ID" value="C5167_021088"/>
</dbReference>
<dbReference type="GO" id="GO:0003677">
    <property type="term" value="F:DNA binding"/>
    <property type="evidence" value="ECO:0007669"/>
    <property type="project" value="UniProtKB-KW"/>
</dbReference>
<name>A0A4Y7IY67_PAPSO</name>
<dbReference type="GO" id="GO:0016602">
    <property type="term" value="C:CCAAT-binding factor complex"/>
    <property type="evidence" value="ECO:0007669"/>
    <property type="project" value="InterPro"/>
</dbReference>
<dbReference type="Proteomes" id="UP000316621">
    <property type="component" value="Chromosome 2"/>
</dbReference>
<dbReference type="PRINTS" id="PR00616">
    <property type="entry name" value="CCAATSUBUNTB"/>
</dbReference>
<feature type="compositionally biased region" description="Polar residues" evidence="9">
    <location>
        <begin position="14"/>
        <end position="23"/>
    </location>
</feature>
<evidence type="ECO:0000256" key="2">
    <source>
        <dbReference type="ARBA" id="ARBA00023015"/>
    </source>
</evidence>
<keyword evidence="5 8" id="KW-0804">Transcription</keyword>
<evidence type="ECO:0000256" key="7">
    <source>
        <dbReference type="ARBA" id="ARBA00025911"/>
    </source>
</evidence>
<evidence type="ECO:0000256" key="1">
    <source>
        <dbReference type="ARBA" id="ARBA00004123"/>
    </source>
</evidence>
<feature type="region of interest" description="Disordered" evidence="9">
    <location>
        <begin position="295"/>
        <end position="323"/>
    </location>
</feature>
<evidence type="ECO:0000256" key="8">
    <source>
        <dbReference type="RuleBase" id="RU367155"/>
    </source>
</evidence>
<proteinExistence type="inferred from homology"/>
<dbReference type="OMA" id="PRQDFRF"/>
<dbReference type="AlphaFoldDB" id="A0A4Y7IY67"/>
<dbReference type="Pfam" id="PF02045">
    <property type="entry name" value="CBFB_NFYA"/>
    <property type="match status" value="1"/>
</dbReference>